<dbReference type="NCBIfam" id="TIGR00675">
    <property type="entry name" value="dcm"/>
    <property type="match status" value="1"/>
</dbReference>
<dbReference type="GO" id="GO:0032259">
    <property type="term" value="P:methylation"/>
    <property type="evidence" value="ECO:0007669"/>
    <property type="project" value="UniProtKB-KW"/>
</dbReference>
<dbReference type="EC" id="2.1.1.37" evidence="1"/>
<dbReference type="GO" id="GO:0044027">
    <property type="term" value="P:negative regulation of gene expression via chromosomal CpG island methylation"/>
    <property type="evidence" value="ECO:0007669"/>
    <property type="project" value="TreeGrafter"/>
</dbReference>
<dbReference type="SUPFAM" id="SSF53335">
    <property type="entry name" value="S-adenosyl-L-methionine-dependent methyltransferases"/>
    <property type="match status" value="1"/>
</dbReference>
<dbReference type="PANTHER" id="PTHR10629">
    <property type="entry name" value="CYTOSINE-SPECIFIC METHYLTRANSFERASE"/>
    <property type="match status" value="1"/>
</dbReference>
<dbReference type="EMBL" id="JAMLDX010000032">
    <property type="protein sequence ID" value="MCP3733117.1"/>
    <property type="molecule type" value="Genomic_DNA"/>
</dbReference>
<evidence type="ECO:0000256" key="1">
    <source>
        <dbReference type="ARBA" id="ARBA00011975"/>
    </source>
</evidence>
<keyword evidence="2 7" id="KW-0489">Methyltransferase</keyword>
<dbReference type="GO" id="GO:0003677">
    <property type="term" value="F:DNA binding"/>
    <property type="evidence" value="ECO:0007669"/>
    <property type="project" value="TreeGrafter"/>
</dbReference>
<keyword evidence="5" id="KW-0680">Restriction system</keyword>
<dbReference type="PRINTS" id="PR00105">
    <property type="entry name" value="C5METTRFRASE"/>
</dbReference>
<dbReference type="PROSITE" id="PS51679">
    <property type="entry name" value="SAM_MT_C5"/>
    <property type="match status" value="1"/>
</dbReference>
<evidence type="ECO:0000256" key="6">
    <source>
        <dbReference type="ARBA" id="ARBA00047422"/>
    </source>
</evidence>
<evidence type="ECO:0000313" key="10">
    <source>
        <dbReference type="Proteomes" id="UP001139451"/>
    </source>
</evidence>
<organism evidence="9 10">
    <name type="scientific">Sphingomonas tagetis</name>
    <dbReference type="NCBI Taxonomy" id="2949092"/>
    <lineage>
        <taxon>Bacteria</taxon>
        <taxon>Pseudomonadati</taxon>
        <taxon>Pseudomonadota</taxon>
        <taxon>Alphaproteobacteria</taxon>
        <taxon>Sphingomonadales</taxon>
        <taxon>Sphingomonadaceae</taxon>
        <taxon>Sphingomonas</taxon>
    </lineage>
</organism>
<dbReference type="InterPro" id="IPR029063">
    <property type="entry name" value="SAM-dependent_MTases_sf"/>
</dbReference>
<evidence type="ECO:0000256" key="5">
    <source>
        <dbReference type="ARBA" id="ARBA00022747"/>
    </source>
</evidence>
<dbReference type="Proteomes" id="UP001139451">
    <property type="component" value="Unassembled WGS sequence"/>
</dbReference>
<dbReference type="Pfam" id="PF00145">
    <property type="entry name" value="DNA_methylase"/>
    <property type="match status" value="1"/>
</dbReference>
<sequence>MFKVVDLFAGPGGLAEGFSSVRDGSGKRVFDIALSVEKEFSAFSTLRMRSFFRQFEQTPREYYDYICGNISREQLIDGFPDQWLAACDETLQLELGTPEAAALIDPRIDRIVEEASDRCILVGGPPCQAYSLVGRARNRGNVDYVASEDHRHFLYREYIRILSRLKPVAFVMENVKGFLSANVDGENIFSKVVTDLMGAGGFKDSYSIFPLVVSEARGGTAYVLRAEKHGVPQRRHRVILFGVRHDFTSQLPVLKMSGELLQPRDVAPTVRQVIASMPALRSRLSKTEDTGPAWREAVVEAFRSAAQAAYDEESEQFDEIAAKLLTNAEAMEGRNDLLPTRSTDSADVDGEELARWLLDPKLNHLPNHEARGHMETDLARYAFAATFAELFARSPKASEFPAGLAPAHQNWSSGKFNDRFRVQCWDQPSTTVTSHIAKDGHYFIHPDPLQCRSLTVREAARLQTFPDNYLFEGNRTQQFVQVGNAVPPYLALQIGGVVQRLLEVATSKPNYSACARRSHSSHS</sequence>
<dbReference type="GO" id="GO:0003886">
    <property type="term" value="F:DNA (cytosine-5-)-methyltransferase activity"/>
    <property type="evidence" value="ECO:0007669"/>
    <property type="project" value="UniProtKB-EC"/>
</dbReference>
<evidence type="ECO:0000256" key="8">
    <source>
        <dbReference type="RuleBase" id="RU000416"/>
    </source>
</evidence>
<comment type="caution">
    <text evidence="9">The sequence shown here is derived from an EMBL/GenBank/DDBJ whole genome shotgun (WGS) entry which is preliminary data.</text>
</comment>
<keyword evidence="4 7" id="KW-0949">S-adenosyl-L-methionine</keyword>
<accession>A0A9X2HNZ1</accession>
<name>A0A9X2HNZ1_9SPHN</name>
<evidence type="ECO:0000256" key="3">
    <source>
        <dbReference type="ARBA" id="ARBA00022679"/>
    </source>
</evidence>
<evidence type="ECO:0000256" key="2">
    <source>
        <dbReference type="ARBA" id="ARBA00022603"/>
    </source>
</evidence>
<comment type="catalytic activity">
    <reaction evidence="6">
        <text>a 2'-deoxycytidine in DNA + S-adenosyl-L-methionine = a 5-methyl-2'-deoxycytidine in DNA + S-adenosyl-L-homocysteine + H(+)</text>
        <dbReference type="Rhea" id="RHEA:13681"/>
        <dbReference type="Rhea" id="RHEA-COMP:11369"/>
        <dbReference type="Rhea" id="RHEA-COMP:11370"/>
        <dbReference type="ChEBI" id="CHEBI:15378"/>
        <dbReference type="ChEBI" id="CHEBI:57856"/>
        <dbReference type="ChEBI" id="CHEBI:59789"/>
        <dbReference type="ChEBI" id="CHEBI:85452"/>
        <dbReference type="ChEBI" id="CHEBI:85454"/>
        <dbReference type="EC" id="2.1.1.37"/>
    </reaction>
</comment>
<comment type="similarity">
    <text evidence="7 8">Belongs to the class I-like SAM-binding methyltransferase superfamily. C5-methyltransferase family.</text>
</comment>
<reference evidence="9" key="1">
    <citation type="submission" date="2022-05" db="EMBL/GenBank/DDBJ databases">
        <title>Sphingomonas sp. strain MG17 Genome sequencing and assembly.</title>
        <authorList>
            <person name="Kim I."/>
        </authorList>
    </citation>
    <scope>NUCLEOTIDE SEQUENCE</scope>
    <source>
        <strain evidence="9">MG17</strain>
    </source>
</reference>
<keyword evidence="10" id="KW-1185">Reference proteome</keyword>
<evidence type="ECO:0000256" key="7">
    <source>
        <dbReference type="PROSITE-ProRule" id="PRU01016"/>
    </source>
</evidence>
<dbReference type="GO" id="GO:0009307">
    <property type="term" value="P:DNA restriction-modification system"/>
    <property type="evidence" value="ECO:0007669"/>
    <property type="project" value="UniProtKB-KW"/>
</dbReference>
<protein>
    <recommendedName>
        <fullName evidence="1">DNA (cytosine-5-)-methyltransferase</fullName>
        <ecNumber evidence="1">2.1.1.37</ecNumber>
    </recommendedName>
</protein>
<feature type="active site" evidence="7">
    <location>
        <position position="127"/>
    </location>
</feature>
<gene>
    <name evidence="9" type="ORF">M9978_22170</name>
</gene>
<proteinExistence type="inferred from homology"/>
<dbReference type="PANTHER" id="PTHR10629:SF52">
    <property type="entry name" value="DNA (CYTOSINE-5)-METHYLTRANSFERASE 1"/>
    <property type="match status" value="1"/>
</dbReference>
<evidence type="ECO:0000256" key="4">
    <source>
        <dbReference type="ARBA" id="ARBA00022691"/>
    </source>
</evidence>
<dbReference type="AlphaFoldDB" id="A0A9X2HNZ1"/>
<dbReference type="RefSeq" id="WP_254297212.1">
    <property type="nucleotide sequence ID" value="NZ_JAMLDX010000032.1"/>
</dbReference>
<dbReference type="Gene3D" id="3.90.120.10">
    <property type="entry name" value="DNA Methylase, subunit A, domain 2"/>
    <property type="match status" value="1"/>
</dbReference>
<dbReference type="Gene3D" id="3.40.50.150">
    <property type="entry name" value="Vaccinia Virus protein VP39"/>
    <property type="match status" value="1"/>
</dbReference>
<keyword evidence="3 7" id="KW-0808">Transferase</keyword>
<dbReference type="InterPro" id="IPR001525">
    <property type="entry name" value="C5_MeTfrase"/>
</dbReference>
<evidence type="ECO:0000313" key="9">
    <source>
        <dbReference type="EMBL" id="MCP3733117.1"/>
    </source>
</evidence>
<dbReference type="InterPro" id="IPR050390">
    <property type="entry name" value="C5-Methyltransferase"/>
</dbReference>